<organism evidence="2 3">
    <name type="scientific">Ampelomyces quisqualis</name>
    <name type="common">Powdery mildew agent</name>
    <dbReference type="NCBI Taxonomy" id="50730"/>
    <lineage>
        <taxon>Eukaryota</taxon>
        <taxon>Fungi</taxon>
        <taxon>Dikarya</taxon>
        <taxon>Ascomycota</taxon>
        <taxon>Pezizomycotina</taxon>
        <taxon>Dothideomycetes</taxon>
        <taxon>Pleosporomycetidae</taxon>
        <taxon>Pleosporales</taxon>
        <taxon>Pleosporineae</taxon>
        <taxon>Phaeosphaeriaceae</taxon>
        <taxon>Ampelomyces</taxon>
    </lineage>
</organism>
<evidence type="ECO:0000313" key="3">
    <source>
        <dbReference type="Proteomes" id="UP000800096"/>
    </source>
</evidence>
<protein>
    <submittedName>
        <fullName evidence="2">Uncharacterized protein</fullName>
    </submittedName>
</protein>
<gene>
    <name evidence="2" type="ORF">BDU57DRAFT_566157</name>
</gene>
<proteinExistence type="predicted"/>
<dbReference type="OrthoDB" id="3800340at2759"/>
<name>A0A6A5Q9H7_AMPQU</name>
<feature type="compositionally biased region" description="Low complexity" evidence="1">
    <location>
        <begin position="296"/>
        <end position="311"/>
    </location>
</feature>
<feature type="compositionally biased region" description="Polar residues" evidence="1">
    <location>
        <begin position="326"/>
        <end position="356"/>
    </location>
</feature>
<feature type="region of interest" description="Disordered" evidence="1">
    <location>
        <begin position="259"/>
        <end position="385"/>
    </location>
</feature>
<evidence type="ECO:0000256" key="1">
    <source>
        <dbReference type="SAM" id="MobiDB-lite"/>
    </source>
</evidence>
<dbReference type="Proteomes" id="UP000800096">
    <property type="component" value="Unassembled WGS sequence"/>
</dbReference>
<feature type="region of interest" description="Disordered" evidence="1">
    <location>
        <begin position="198"/>
        <end position="218"/>
    </location>
</feature>
<evidence type="ECO:0000313" key="2">
    <source>
        <dbReference type="EMBL" id="KAF1911438.1"/>
    </source>
</evidence>
<dbReference type="AlphaFoldDB" id="A0A6A5Q9H7"/>
<feature type="compositionally biased region" description="Acidic residues" evidence="1">
    <location>
        <begin position="48"/>
        <end position="62"/>
    </location>
</feature>
<reference evidence="2" key="1">
    <citation type="journal article" date="2020" name="Stud. Mycol.">
        <title>101 Dothideomycetes genomes: a test case for predicting lifestyles and emergence of pathogens.</title>
        <authorList>
            <person name="Haridas S."/>
            <person name="Albert R."/>
            <person name="Binder M."/>
            <person name="Bloem J."/>
            <person name="Labutti K."/>
            <person name="Salamov A."/>
            <person name="Andreopoulos B."/>
            <person name="Baker S."/>
            <person name="Barry K."/>
            <person name="Bills G."/>
            <person name="Bluhm B."/>
            <person name="Cannon C."/>
            <person name="Castanera R."/>
            <person name="Culley D."/>
            <person name="Daum C."/>
            <person name="Ezra D."/>
            <person name="Gonzalez J."/>
            <person name="Henrissat B."/>
            <person name="Kuo A."/>
            <person name="Liang C."/>
            <person name="Lipzen A."/>
            <person name="Lutzoni F."/>
            <person name="Magnuson J."/>
            <person name="Mondo S."/>
            <person name="Nolan M."/>
            <person name="Ohm R."/>
            <person name="Pangilinan J."/>
            <person name="Park H.-J."/>
            <person name="Ramirez L."/>
            <person name="Alfaro M."/>
            <person name="Sun H."/>
            <person name="Tritt A."/>
            <person name="Yoshinaga Y."/>
            <person name="Zwiers L.-H."/>
            <person name="Turgeon B."/>
            <person name="Goodwin S."/>
            <person name="Spatafora J."/>
            <person name="Crous P."/>
            <person name="Grigoriev I."/>
        </authorList>
    </citation>
    <scope>NUCLEOTIDE SEQUENCE</scope>
    <source>
        <strain evidence="2">HMLAC05119</strain>
    </source>
</reference>
<dbReference type="EMBL" id="ML979144">
    <property type="protein sequence ID" value="KAF1911438.1"/>
    <property type="molecule type" value="Genomic_DNA"/>
</dbReference>
<keyword evidence="3" id="KW-1185">Reference proteome</keyword>
<accession>A0A6A5Q9H7</accession>
<feature type="region of interest" description="Disordered" evidence="1">
    <location>
        <begin position="524"/>
        <end position="543"/>
    </location>
</feature>
<sequence>MPPKRKASATTTKPPKKLKIDTSDGPTPGSTLIKAKSAAPSRKPSTDLENESPQGEDADAEDSERGEAVWEVVAGGDREPLKVGVVAPDLLVLRFRNETTGKQTTHEYIKGRDEIDWKNEEDIKKIDKWRRQLFTRKGFANKVRKIPWAPEEAAYLELMYEKLRDALEADSNTNLPCETKIFEAFNTYFEGRDDLVDQKGNTLPKRQGREKSSLDSFVRRKSGSVNPIREEIKNKLTSKILDAWVPAITDAEIAAHISSKSAVGKASKMAASGTKKDMKNVKTPAPTKSKEKTTVKPATKAIAPSSKASSKLPESTGKDKIKTKSVAPNNTPSVSAPQEALEQSSMQPKVQPNGGSKSPDPSPASVTIQPRPKPAHTAPKVTTKEELSKLVKEGWSVPDFPKSSDEAIRRHREMQKTVSTDGSLLKTAWGALEDRLKRNPVKETVRAKWWSDLIDKEETHFAQSEESREIRKSPGRHEHATLVNAVLNYAIIPPFGYRGDIHDLLKGDNLSDFEALMAKTSRQALERVHREHDKAHDREKTSD</sequence>
<feature type="region of interest" description="Disordered" evidence="1">
    <location>
        <begin position="1"/>
        <end position="68"/>
    </location>
</feature>